<dbReference type="InterPro" id="IPR002938">
    <property type="entry name" value="FAD-bd"/>
</dbReference>
<dbReference type="GO" id="GO:0071949">
    <property type="term" value="F:FAD binding"/>
    <property type="evidence" value="ECO:0007669"/>
    <property type="project" value="InterPro"/>
</dbReference>
<dbReference type="Gene3D" id="3.50.50.60">
    <property type="entry name" value="FAD/NAD(P)-binding domain"/>
    <property type="match status" value="1"/>
</dbReference>
<evidence type="ECO:0000256" key="5">
    <source>
        <dbReference type="ARBA" id="ARBA00022857"/>
    </source>
</evidence>
<gene>
    <name evidence="13" type="ORF">PMACD_LOCUS6524</name>
</gene>
<keyword evidence="8 10" id="KW-0496">Mitochondrion</keyword>
<dbReference type="Proteomes" id="UP000663880">
    <property type="component" value="Unassembled WGS sequence"/>
</dbReference>
<evidence type="ECO:0000313" key="14">
    <source>
        <dbReference type="Proteomes" id="UP000663880"/>
    </source>
</evidence>
<comment type="cofactor">
    <cofactor evidence="1 10">
        <name>FAD</name>
        <dbReference type="ChEBI" id="CHEBI:57692"/>
    </cofactor>
</comment>
<dbReference type="InterPro" id="IPR036188">
    <property type="entry name" value="FAD/NAD-bd_sf"/>
</dbReference>
<keyword evidence="11" id="KW-0812">Transmembrane</keyword>
<evidence type="ECO:0000256" key="1">
    <source>
        <dbReference type="ARBA" id="ARBA00001974"/>
    </source>
</evidence>
<keyword evidence="7 10" id="KW-0503">Monooxygenase</keyword>
<dbReference type="GO" id="GO:0006569">
    <property type="term" value="P:L-tryptophan catabolic process"/>
    <property type="evidence" value="ECO:0007669"/>
    <property type="project" value="UniProtKB-UniRule"/>
</dbReference>
<comment type="catalytic activity">
    <reaction evidence="9 10">
        <text>L-kynurenine + NADPH + O2 + H(+) = 3-hydroxy-L-kynurenine + NADP(+) + H2O</text>
        <dbReference type="Rhea" id="RHEA:20545"/>
        <dbReference type="ChEBI" id="CHEBI:15377"/>
        <dbReference type="ChEBI" id="CHEBI:15378"/>
        <dbReference type="ChEBI" id="CHEBI:15379"/>
        <dbReference type="ChEBI" id="CHEBI:57783"/>
        <dbReference type="ChEBI" id="CHEBI:57959"/>
        <dbReference type="ChEBI" id="CHEBI:58125"/>
        <dbReference type="ChEBI" id="CHEBI:58349"/>
        <dbReference type="EC" id="1.14.13.9"/>
    </reaction>
</comment>
<reference evidence="13" key="1">
    <citation type="submission" date="2021-02" db="EMBL/GenBank/DDBJ databases">
        <authorList>
            <person name="Steward A R."/>
        </authorList>
    </citation>
    <scope>NUCLEOTIDE SEQUENCE</scope>
</reference>
<dbReference type="AlphaFoldDB" id="A0A821RKZ4"/>
<keyword evidence="5 10" id="KW-0521">NADP</keyword>
<evidence type="ECO:0000256" key="7">
    <source>
        <dbReference type="ARBA" id="ARBA00023033"/>
    </source>
</evidence>
<accession>A0A821RKZ4</accession>
<keyword evidence="10 11" id="KW-0472">Membrane</keyword>
<protein>
    <recommendedName>
        <fullName evidence="10">Kynurenine 3-monooxygenase</fullName>
        <ecNumber evidence="10">1.14.13.9</ecNumber>
    </recommendedName>
    <alternativeName>
        <fullName evidence="10">Kynurenine 3-hydroxylase</fullName>
    </alternativeName>
</protein>
<sequence length="448" mass="51371">MMLENGGKKPLNIAVVGGGLVGSLEALYLARRGHNITLYEYREDIRKTPQVKGRSINLALSVRGRRALKDVGLEDIMVKEHGIPMSARMIHRPDGSTYSIPYDARTNQSIYSVGRNYLNSILLKESENYKNVTRNFNHKLVETNLPNGELSFIKTDTKEKVSVKADLIIGADGAFSTVRRAMLKQPLFDFSQQYIEHGYLELCIPPGKDDGFQMPPNYLHIWPRGNFMMIALPNQDCSWTVTLFMPFVNFRSIDSESKLLEFFDKYFPDSVPLIGEKKLIQDYFNGSPSPLITVKCRPYHVSDKALIIGDASHAVVPFYGQGMNAGFEDCTILDQLFKKHSDNLADILPEFSNTRWKDAFAVCDLAMYNYIEMRDLVTRPSYRLRKAMDDMIFWFLPDLWVPLYNSVTFSTMPYSDCVKNRQWQNKVLAVSLMFLGILTFILLCFYRR</sequence>
<dbReference type="HAMAP" id="MF_01971">
    <property type="entry name" value="Kynurenine_monooxygenase"/>
    <property type="match status" value="1"/>
</dbReference>
<dbReference type="PANTHER" id="PTHR46028">
    <property type="entry name" value="KYNURENINE 3-MONOOXYGENASE"/>
    <property type="match status" value="1"/>
</dbReference>
<dbReference type="GO" id="GO:0005741">
    <property type="term" value="C:mitochondrial outer membrane"/>
    <property type="evidence" value="ECO:0007669"/>
    <property type="project" value="TreeGrafter"/>
</dbReference>
<feature type="transmembrane region" description="Helical" evidence="11">
    <location>
        <begin position="12"/>
        <end position="30"/>
    </location>
</feature>
<dbReference type="SUPFAM" id="SSF51905">
    <property type="entry name" value="FAD/NAD(P)-binding domain"/>
    <property type="match status" value="1"/>
</dbReference>
<dbReference type="GO" id="GO:0070189">
    <property type="term" value="P:kynurenine metabolic process"/>
    <property type="evidence" value="ECO:0007669"/>
    <property type="project" value="TreeGrafter"/>
</dbReference>
<evidence type="ECO:0000256" key="9">
    <source>
        <dbReference type="ARBA" id="ARBA00047818"/>
    </source>
</evidence>
<feature type="transmembrane region" description="Helical" evidence="11">
    <location>
        <begin position="427"/>
        <end position="446"/>
    </location>
</feature>
<evidence type="ECO:0000256" key="6">
    <source>
        <dbReference type="ARBA" id="ARBA00023002"/>
    </source>
</evidence>
<evidence type="ECO:0000256" key="11">
    <source>
        <dbReference type="SAM" id="Phobius"/>
    </source>
</evidence>
<evidence type="ECO:0000256" key="10">
    <source>
        <dbReference type="HAMAP-Rule" id="MF_03018"/>
    </source>
</evidence>
<dbReference type="InterPro" id="IPR027545">
    <property type="entry name" value="Kynurenine_monooxygenase"/>
</dbReference>
<keyword evidence="6 10" id="KW-0560">Oxidoreductase</keyword>
<dbReference type="GO" id="GO:0043420">
    <property type="term" value="P:anthranilate metabolic process"/>
    <property type="evidence" value="ECO:0007669"/>
    <property type="project" value="UniProtKB-UniRule"/>
</dbReference>
<proteinExistence type="inferred from homology"/>
<dbReference type="GO" id="GO:0019805">
    <property type="term" value="P:quinolinate biosynthetic process"/>
    <property type="evidence" value="ECO:0007669"/>
    <property type="project" value="UniProtKB-UniRule"/>
</dbReference>
<evidence type="ECO:0000256" key="2">
    <source>
        <dbReference type="ARBA" id="ARBA00022630"/>
    </source>
</evidence>
<keyword evidence="2 10" id="KW-0285">Flavoprotein</keyword>
<comment type="pathway">
    <text evidence="10">Cofactor biosynthesis; NAD(+) biosynthesis; quinolinate from L-kynurenine: step 1/3.</text>
</comment>
<evidence type="ECO:0000256" key="8">
    <source>
        <dbReference type="ARBA" id="ARBA00023128"/>
    </source>
</evidence>
<keyword evidence="11" id="KW-1133">Transmembrane helix</keyword>
<dbReference type="FunFam" id="3.50.50.60:FF:000129">
    <property type="entry name" value="Kynurenine 3-monooxygenase"/>
    <property type="match status" value="1"/>
</dbReference>
<keyword evidence="3 10" id="KW-0662">Pyridine nucleotide biosynthesis</keyword>
<dbReference type="EMBL" id="CAJOBZ010000014">
    <property type="protein sequence ID" value="CAF4844836.1"/>
    <property type="molecule type" value="Genomic_DNA"/>
</dbReference>
<feature type="domain" description="FAD-binding" evidence="12">
    <location>
        <begin position="13"/>
        <end position="333"/>
    </location>
</feature>
<comment type="subcellular location">
    <subcellularLocation>
        <location evidence="10">Mitochondrion</location>
    </subcellularLocation>
    <subcellularLocation>
        <location evidence="10">Membrane</location>
        <topology evidence="10">Multi-pass membrane protein</topology>
    </subcellularLocation>
</comment>
<dbReference type="GO" id="GO:0034354">
    <property type="term" value="P:'de novo' NAD+ biosynthetic process from L-tryptophan"/>
    <property type="evidence" value="ECO:0007669"/>
    <property type="project" value="UniProtKB-UniRule"/>
</dbReference>
<keyword evidence="4 10" id="KW-0274">FAD</keyword>
<evidence type="ECO:0000256" key="3">
    <source>
        <dbReference type="ARBA" id="ARBA00022642"/>
    </source>
</evidence>
<dbReference type="EC" id="1.14.13.9" evidence="10"/>
<evidence type="ECO:0000256" key="4">
    <source>
        <dbReference type="ARBA" id="ARBA00022827"/>
    </source>
</evidence>
<dbReference type="GO" id="GO:0004502">
    <property type="term" value="F:kynurenine 3-monooxygenase activity"/>
    <property type="evidence" value="ECO:0007669"/>
    <property type="project" value="UniProtKB-UniRule"/>
</dbReference>
<name>A0A821RKZ4_9NEOP</name>
<organism evidence="13 14">
    <name type="scientific">Pieris macdunnoughi</name>
    <dbReference type="NCBI Taxonomy" id="345717"/>
    <lineage>
        <taxon>Eukaryota</taxon>
        <taxon>Metazoa</taxon>
        <taxon>Ecdysozoa</taxon>
        <taxon>Arthropoda</taxon>
        <taxon>Hexapoda</taxon>
        <taxon>Insecta</taxon>
        <taxon>Pterygota</taxon>
        <taxon>Neoptera</taxon>
        <taxon>Endopterygota</taxon>
        <taxon>Lepidoptera</taxon>
        <taxon>Glossata</taxon>
        <taxon>Ditrysia</taxon>
        <taxon>Papilionoidea</taxon>
        <taxon>Pieridae</taxon>
        <taxon>Pierinae</taxon>
        <taxon>Pieris</taxon>
    </lineage>
</organism>
<comment type="caution">
    <text evidence="13">The sequence shown here is derived from an EMBL/GenBank/DDBJ whole genome shotgun (WGS) entry which is preliminary data.</text>
</comment>
<evidence type="ECO:0000259" key="12">
    <source>
        <dbReference type="Pfam" id="PF01494"/>
    </source>
</evidence>
<comment type="similarity">
    <text evidence="10">Belongs to the aromatic-ring hydroxylase family. KMO subfamily.</text>
</comment>
<dbReference type="UniPathway" id="UPA00253">
    <property type="reaction ID" value="UER00328"/>
</dbReference>
<dbReference type="PRINTS" id="PR00420">
    <property type="entry name" value="RNGMNOXGNASE"/>
</dbReference>
<keyword evidence="14" id="KW-1185">Reference proteome</keyword>
<comment type="function">
    <text evidence="10">Catalyzes the hydroxylation of L-kynurenine (L-Kyn) to form 3-hydroxy-L-kynurenine (L-3OHKyn). Required for synthesis of quinolinic acid.</text>
</comment>
<dbReference type="OrthoDB" id="10053569at2759"/>
<feature type="transmembrane region" description="Helical" evidence="11">
    <location>
        <begin position="391"/>
        <end position="407"/>
    </location>
</feature>
<evidence type="ECO:0000313" key="13">
    <source>
        <dbReference type="EMBL" id="CAF4844836.1"/>
    </source>
</evidence>
<dbReference type="PANTHER" id="PTHR46028:SF2">
    <property type="entry name" value="KYNURENINE 3-MONOOXYGENASE"/>
    <property type="match status" value="1"/>
</dbReference>
<dbReference type="Pfam" id="PF01494">
    <property type="entry name" value="FAD_binding_3"/>
    <property type="match status" value="1"/>
</dbReference>